<dbReference type="SUPFAM" id="SSF46785">
    <property type="entry name" value="Winged helix' DNA-binding domain"/>
    <property type="match status" value="1"/>
</dbReference>
<evidence type="ECO:0000313" key="5">
    <source>
        <dbReference type="EMBL" id="MDT0413329.1"/>
    </source>
</evidence>
<protein>
    <submittedName>
        <fullName evidence="5">MarR family transcriptional regulator</fullName>
    </submittedName>
</protein>
<dbReference type="PRINTS" id="PR00598">
    <property type="entry name" value="HTHMARR"/>
</dbReference>
<organism evidence="5 6">
    <name type="scientific">Streptomyces evansiae</name>
    <dbReference type="NCBI Taxonomy" id="3075535"/>
    <lineage>
        <taxon>Bacteria</taxon>
        <taxon>Bacillati</taxon>
        <taxon>Actinomycetota</taxon>
        <taxon>Actinomycetes</taxon>
        <taxon>Kitasatosporales</taxon>
        <taxon>Streptomycetaceae</taxon>
        <taxon>Streptomyces</taxon>
    </lineage>
</organism>
<reference evidence="6" key="1">
    <citation type="submission" date="2023-07" db="EMBL/GenBank/DDBJ databases">
        <title>30 novel species of actinomycetes from the DSMZ collection.</title>
        <authorList>
            <person name="Nouioui I."/>
        </authorList>
    </citation>
    <scope>NUCLEOTIDE SEQUENCE [LARGE SCALE GENOMIC DNA]</scope>
    <source>
        <strain evidence="6">DSM 41979</strain>
    </source>
</reference>
<dbReference type="RefSeq" id="WP_234009587.1">
    <property type="nucleotide sequence ID" value="NZ_JAVRET010000126.1"/>
</dbReference>
<proteinExistence type="predicted"/>
<accession>A0ABU2RB41</accession>
<dbReference type="SMART" id="SM00347">
    <property type="entry name" value="HTH_MARR"/>
    <property type="match status" value="1"/>
</dbReference>
<dbReference type="EMBL" id="JAVRET010000126">
    <property type="protein sequence ID" value="MDT0413329.1"/>
    <property type="molecule type" value="Genomic_DNA"/>
</dbReference>
<evidence type="ECO:0000259" key="4">
    <source>
        <dbReference type="PROSITE" id="PS50995"/>
    </source>
</evidence>
<dbReference type="InterPro" id="IPR036390">
    <property type="entry name" value="WH_DNA-bd_sf"/>
</dbReference>
<feature type="domain" description="HTH marR-type" evidence="4">
    <location>
        <begin position="33"/>
        <end position="165"/>
    </location>
</feature>
<dbReference type="Pfam" id="PF12802">
    <property type="entry name" value="MarR_2"/>
    <property type="match status" value="1"/>
</dbReference>
<evidence type="ECO:0000256" key="3">
    <source>
        <dbReference type="ARBA" id="ARBA00023163"/>
    </source>
</evidence>
<dbReference type="Proteomes" id="UP001183610">
    <property type="component" value="Unassembled WGS sequence"/>
</dbReference>
<keyword evidence="2" id="KW-0238">DNA-binding</keyword>
<dbReference type="PROSITE" id="PS50995">
    <property type="entry name" value="HTH_MARR_2"/>
    <property type="match status" value="1"/>
</dbReference>
<keyword evidence="3" id="KW-0804">Transcription</keyword>
<keyword evidence="6" id="KW-1185">Reference proteome</keyword>
<comment type="caution">
    <text evidence="5">The sequence shown here is derived from an EMBL/GenBank/DDBJ whole genome shotgun (WGS) entry which is preliminary data.</text>
</comment>
<keyword evidence="1" id="KW-0805">Transcription regulation</keyword>
<sequence>MVEIATIEGVGLMVRGASTEQAGASPRKDFPIAERPGYLLHKAGLVLVEDVEKALGSVGMRIRDFFVLAALAGGPELSQQDLSRLLNLDPTTVVTVIDEMERNGHVERRRNPADRRRYNLFLTASGREALATADRVATEVESAFFGGLSADERAALHTTLGVLMAGRWPAAVCSD</sequence>
<dbReference type="InterPro" id="IPR000835">
    <property type="entry name" value="HTH_MarR-typ"/>
</dbReference>
<evidence type="ECO:0000313" key="6">
    <source>
        <dbReference type="Proteomes" id="UP001183610"/>
    </source>
</evidence>
<dbReference type="PANTHER" id="PTHR42756:SF1">
    <property type="entry name" value="TRANSCRIPTIONAL REPRESSOR OF EMRAB OPERON"/>
    <property type="match status" value="1"/>
</dbReference>
<dbReference type="PANTHER" id="PTHR42756">
    <property type="entry name" value="TRANSCRIPTIONAL REGULATOR, MARR"/>
    <property type="match status" value="1"/>
</dbReference>
<evidence type="ECO:0000256" key="2">
    <source>
        <dbReference type="ARBA" id="ARBA00023125"/>
    </source>
</evidence>
<dbReference type="InterPro" id="IPR036388">
    <property type="entry name" value="WH-like_DNA-bd_sf"/>
</dbReference>
<dbReference type="Gene3D" id="1.10.10.10">
    <property type="entry name" value="Winged helix-like DNA-binding domain superfamily/Winged helix DNA-binding domain"/>
    <property type="match status" value="1"/>
</dbReference>
<name>A0ABU2RB41_9ACTN</name>
<evidence type="ECO:0000256" key="1">
    <source>
        <dbReference type="ARBA" id="ARBA00023015"/>
    </source>
</evidence>
<gene>
    <name evidence="5" type="ORF">RM698_30340</name>
</gene>